<feature type="transmembrane region" description="Helical" evidence="5">
    <location>
        <begin position="102"/>
        <end position="131"/>
    </location>
</feature>
<dbReference type="PRINTS" id="PR00164">
    <property type="entry name" value="ABC2TRNSPORT"/>
</dbReference>
<comment type="subcellular location">
    <subcellularLocation>
        <location evidence="5">Cell membrane</location>
        <topology evidence="5">Multi-pass membrane protein</topology>
    </subcellularLocation>
    <subcellularLocation>
        <location evidence="1">Membrane</location>
        <topology evidence="1">Multi-pass membrane protein</topology>
    </subcellularLocation>
</comment>
<keyword evidence="3 5" id="KW-1133">Transmembrane helix</keyword>
<feature type="transmembrane region" description="Helical" evidence="5">
    <location>
        <begin position="56"/>
        <end position="81"/>
    </location>
</feature>
<gene>
    <name evidence="7" type="ORF">KC571_02445</name>
</gene>
<keyword evidence="5" id="KW-1003">Cell membrane</keyword>
<dbReference type="GO" id="GO:0140359">
    <property type="term" value="F:ABC-type transporter activity"/>
    <property type="evidence" value="ECO:0007669"/>
    <property type="project" value="InterPro"/>
</dbReference>
<evidence type="ECO:0000256" key="5">
    <source>
        <dbReference type="RuleBase" id="RU361157"/>
    </source>
</evidence>
<dbReference type="AlphaFoldDB" id="A0A955LGZ7"/>
<feature type="transmembrane region" description="Helical" evidence="5">
    <location>
        <begin position="137"/>
        <end position="159"/>
    </location>
</feature>
<evidence type="ECO:0000256" key="2">
    <source>
        <dbReference type="ARBA" id="ARBA00022692"/>
    </source>
</evidence>
<evidence type="ECO:0000313" key="7">
    <source>
        <dbReference type="EMBL" id="MCA9390240.1"/>
    </source>
</evidence>
<keyword evidence="4 5" id="KW-0472">Membrane</keyword>
<dbReference type="InterPro" id="IPR051784">
    <property type="entry name" value="Nod_factor_ABC_transporter"/>
</dbReference>
<reference evidence="7" key="2">
    <citation type="journal article" date="2021" name="Microbiome">
        <title>Successional dynamics and alternative stable states in a saline activated sludge microbial community over 9 years.</title>
        <authorList>
            <person name="Wang Y."/>
            <person name="Ye J."/>
            <person name="Ju F."/>
            <person name="Liu L."/>
            <person name="Boyd J.A."/>
            <person name="Deng Y."/>
            <person name="Parks D.H."/>
            <person name="Jiang X."/>
            <person name="Yin X."/>
            <person name="Woodcroft B.J."/>
            <person name="Tyson G.W."/>
            <person name="Hugenholtz P."/>
            <person name="Polz M.F."/>
            <person name="Zhang T."/>
        </authorList>
    </citation>
    <scope>NUCLEOTIDE SEQUENCE</scope>
    <source>
        <strain evidence="7">HKST-UBA01</strain>
    </source>
</reference>
<dbReference type="InterPro" id="IPR047817">
    <property type="entry name" value="ABC2_TM_bact-type"/>
</dbReference>
<sequence length="260" mass="28842">MKREISAILIIALRDFLKFLRDRSRIAATFIFPILFIGALGGSLQSNWGDELGFNITTFIFTGVLGQTLFQSAAAGVISLIEDRQNDFSREMFVSPISRYSIIIGKIFGESIVALIQGVGIIVFGFIIRIPLSFHDIIWLLPFSLVVCFMGGAFGVLVLSNLSSERAANQIFPFLIFPQFFLAGVFNPIRELPTILDVLSRISPMRYAVDLIRGIYYAGRPEYGATVLNSVGYNLAVCGLIFGICVIVGTYLFINNERNQ</sequence>
<keyword evidence="5" id="KW-0813">Transport</keyword>
<dbReference type="PANTHER" id="PTHR43229">
    <property type="entry name" value="NODULATION PROTEIN J"/>
    <property type="match status" value="1"/>
</dbReference>
<evidence type="ECO:0000256" key="3">
    <source>
        <dbReference type="ARBA" id="ARBA00022989"/>
    </source>
</evidence>
<name>A0A955LGZ7_UNCKA</name>
<dbReference type="InterPro" id="IPR013525">
    <property type="entry name" value="ABC2_TM"/>
</dbReference>
<proteinExistence type="inferred from homology"/>
<evidence type="ECO:0000259" key="6">
    <source>
        <dbReference type="PROSITE" id="PS51012"/>
    </source>
</evidence>
<dbReference type="Pfam" id="PF01061">
    <property type="entry name" value="ABC2_membrane"/>
    <property type="match status" value="1"/>
</dbReference>
<dbReference type="EMBL" id="JAGQKX010000051">
    <property type="protein sequence ID" value="MCA9390240.1"/>
    <property type="molecule type" value="Genomic_DNA"/>
</dbReference>
<accession>A0A955LGZ7</accession>
<protein>
    <recommendedName>
        <fullName evidence="5">Transport permease protein</fullName>
    </recommendedName>
</protein>
<feature type="domain" description="ABC transmembrane type-2" evidence="6">
    <location>
        <begin position="24"/>
        <end position="256"/>
    </location>
</feature>
<comment type="similarity">
    <text evidence="5">Belongs to the ABC-2 integral membrane protein family.</text>
</comment>
<dbReference type="InterPro" id="IPR000412">
    <property type="entry name" value="ABC_2_transport"/>
</dbReference>
<keyword evidence="2 5" id="KW-0812">Transmembrane</keyword>
<feature type="transmembrane region" description="Helical" evidence="5">
    <location>
        <begin position="26"/>
        <end position="44"/>
    </location>
</feature>
<dbReference type="GO" id="GO:0043190">
    <property type="term" value="C:ATP-binding cassette (ABC) transporter complex"/>
    <property type="evidence" value="ECO:0007669"/>
    <property type="project" value="InterPro"/>
</dbReference>
<dbReference type="PIRSF" id="PIRSF006648">
    <property type="entry name" value="DrrB"/>
    <property type="match status" value="1"/>
</dbReference>
<evidence type="ECO:0000256" key="1">
    <source>
        <dbReference type="ARBA" id="ARBA00004141"/>
    </source>
</evidence>
<reference evidence="7" key="1">
    <citation type="submission" date="2020-04" db="EMBL/GenBank/DDBJ databases">
        <authorList>
            <person name="Zhang T."/>
        </authorList>
    </citation>
    <scope>NUCLEOTIDE SEQUENCE</scope>
    <source>
        <strain evidence="7">HKST-UBA01</strain>
    </source>
</reference>
<organism evidence="7 8">
    <name type="scientific">candidate division WWE3 bacterium</name>
    <dbReference type="NCBI Taxonomy" id="2053526"/>
    <lineage>
        <taxon>Bacteria</taxon>
        <taxon>Katanobacteria</taxon>
    </lineage>
</organism>
<evidence type="ECO:0000256" key="4">
    <source>
        <dbReference type="ARBA" id="ARBA00023136"/>
    </source>
</evidence>
<feature type="transmembrane region" description="Helical" evidence="5">
    <location>
        <begin position="231"/>
        <end position="254"/>
    </location>
</feature>
<comment type="caution">
    <text evidence="7">The sequence shown here is derived from an EMBL/GenBank/DDBJ whole genome shotgun (WGS) entry which is preliminary data.</text>
</comment>
<feature type="transmembrane region" description="Helical" evidence="5">
    <location>
        <begin position="171"/>
        <end position="189"/>
    </location>
</feature>
<dbReference type="PROSITE" id="PS51012">
    <property type="entry name" value="ABC_TM2"/>
    <property type="match status" value="1"/>
</dbReference>
<dbReference type="Proteomes" id="UP000701698">
    <property type="component" value="Unassembled WGS sequence"/>
</dbReference>
<evidence type="ECO:0000313" key="8">
    <source>
        <dbReference type="Proteomes" id="UP000701698"/>
    </source>
</evidence>
<dbReference type="PANTHER" id="PTHR43229:SF2">
    <property type="entry name" value="NODULATION PROTEIN J"/>
    <property type="match status" value="1"/>
</dbReference>